<dbReference type="EMBL" id="CP042382">
    <property type="protein sequence ID" value="QEA38248.1"/>
    <property type="molecule type" value="Genomic_DNA"/>
</dbReference>
<evidence type="ECO:0000259" key="2">
    <source>
        <dbReference type="SMART" id="SM01006"/>
    </source>
</evidence>
<name>A0A5B8SU07_9GAMM</name>
<reference evidence="3 4" key="1">
    <citation type="submission" date="2019-06" db="EMBL/GenBank/DDBJ databases">
        <title>Genome analyses of bacteria isolated from kimchi.</title>
        <authorList>
            <person name="Lee S."/>
            <person name="Ahn S."/>
            <person name="Roh S."/>
        </authorList>
    </citation>
    <scope>NUCLEOTIDE SEQUENCE [LARGE SCALE GENOMIC DNA]</scope>
    <source>
        <strain evidence="3 4">CBA4606</strain>
    </source>
</reference>
<feature type="domain" description="Acyltransferase MbtK/IucB-like conserved" evidence="2">
    <location>
        <begin position="67"/>
        <end position="114"/>
    </location>
</feature>
<evidence type="ECO:0000313" key="3">
    <source>
        <dbReference type="EMBL" id="QEA38248.1"/>
    </source>
</evidence>
<dbReference type="Gene3D" id="3.40.630.30">
    <property type="match status" value="1"/>
</dbReference>
<dbReference type="AlphaFoldDB" id="A0A5B8SU07"/>
<organism evidence="3 4">
    <name type="scientific">Pistricoccus aurantiacus</name>
    <dbReference type="NCBI Taxonomy" id="1883414"/>
    <lineage>
        <taxon>Bacteria</taxon>
        <taxon>Pseudomonadati</taxon>
        <taxon>Pseudomonadota</taxon>
        <taxon>Gammaproteobacteria</taxon>
        <taxon>Oceanospirillales</taxon>
        <taxon>Halomonadaceae</taxon>
        <taxon>Pistricoccus</taxon>
    </lineage>
</organism>
<sequence>MTYSTSLTNGALLTSERERCLAPALLPLSPMIMTRTGDVSHPLRPANPVDEHYRRHLPEIHKTFSLRLIDVEKDGERFHRWQNDPRIAAFWEYPFDRATLDGMIRERLGDPHCTPLIGCFDNQPFAYFECYWVAEDRLAPYCDHGPFDQGVHVLVGETTHLGRANTVGWLNALSHYLFLREPRCQTLFGEPRVDNRAILRYTHPLTAWRKRYEFDFPHKRSALLSCARRDFFEEST</sequence>
<dbReference type="SUPFAM" id="SSF55729">
    <property type="entry name" value="Acyl-CoA N-acyltransferases (Nat)"/>
    <property type="match status" value="1"/>
</dbReference>
<dbReference type="GO" id="GO:0016410">
    <property type="term" value="F:N-acyltransferase activity"/>
    <property type="evidence" value="ECO:0007669"/>
    <property type="project" value="TreeGrafter"/>
</dbReference>
<gene>
    <name evidence="3" type="ORF">FGL86_03605</name>
</gene>
<dbReference type="InterPro" id="IPR019432">
    <property type="entry name" value="Acyltransferase_MbtK/IucB-like"/>
</dbReference>
<dbReference type="SMART" id="SM01006">
    <property type="entry name" value="AlcB"/>
    <property type="match status" value="1"/>
</dbReference>
<evidence type="ECO:0000313" key="4">
    <source>
        <dbReference type="Proteomes" id="UP000321272"/>
    </source>
</evidence>
<protein>
    <submittedName>
        <fullName evidence="3">Acetyltransferase</fullName>
    </submittedName>
</protein>
<dbReference type="PANTHER" id="PTHR31438:SF1">
    <property type="entry name" value="LYSINE N-ACYLTRANSFERASE C17G9.06C-RELATED"/>
    <property type="match status" value="1"/>
</dbReference>
<dbReference type="InterPro" id="IPR016181">
    <property type="entry name" value="Acyl_CoA_acyltransferase"/>
</dbReference>
<proteinExistence type="predicted"/>
<dbReference type="Pfam" id="PF13523">
    <property type="entry name" value="Acetyltransf_8"/>
    <property type="match status" value="1"/>
</dbReference>
<dbReference type="Proteomes" id="UP000321272">
    <property type="component" value="Chromosome"/>
</dbReference>
<dbReference type="OrthoDB" id="9087497at2"/>
<comment type="pathway">
    <text evidence="1">Siderophore biosynthesis.</text>
</comment>
<dbReference type="RefSeq" id="WP_147183316.1">
    <property type="nucleotide sequence ID" value="NZ_CP042382.1"/>
</dbReference>
<keyword evidence="3" id="KW-0808">Transferase</keyword>
<evidence type="ECO:0000256" key="1">
    <source>
        <dbReference type="ARBA" id="ARBA00004924"/>
    </source>
</evidence>
<dbReference type="KEGG" id="paur:FGL86_03605"/>
<keyword evidence="4" id="KW-1185">Reference proteome</keyword>
<dbReference type="PANTHER" id="PTHR31438">
    <property type="entry name" value="LYSINE N-ACYLTRANSFERASE C17G9.06C-RELATED"/>
    <property type="match status" value="1"/>
</dbReference>
<dbReference type="GO" id="GO:0019290">
    <property type="term" value="P:siderophore biosynthetic process"/>
    <property type="evidence" value="ECO:0007669"/>
    <property type="project" value="InterPro"/>
</dbReference>
<accession>A0A5B8SU07</accession>